<reference evidence="7" key="1">
    <citation type="submission" date="2025-08" db="UniProtKB">
        <authorList>
            <consortium name="Ensembl"/>
        </authorList>
    </citation>
    <scope>IDENTIFICATION</scope>
</reference>
<dbReference type="GO" id="GO:0016787">
    <property type="term" value="F:hydrolase activity"/>
    <property type="evidence" value="ECO:0007669"/>
    <property type="project" value="UniProtKB-KW"/>
</dbReference>
<dbReference type="Proteomes" id="UP000694580">
    <property type="component" value="Unplaced"/>
</dbReference>
<evidence type="ECO:0000313" key="7">
    <source>
        <dbReference type="Ensembl" id="ENSDCDP00010023774.1"/>
    </source>
</evidence>
<reference evidence="7" key="2">
    <citation type="submission" date="2025-09" db="UniProtKB">
        <authorList>
            <consortium name="Ensembl"/>
        </authorList>
    </citation>
    <scope>IDENTIFICATION</scope>
</reference>
<keyword evidence="4" id="KW-0255">Endonuclease</keyword>
<evidence type="ECO:0000313" key="8">
    <source>
        <dbReference type="Proteomes" id="UP000694580"/>
    </source>
</evidence>
<evidence type="ECO:0000256" key="5">
    <source>
        <dbReference type="ARBA" id="ARBA00022801"/>
    </source>
</evidence>
<dbReference type="GO" id="GO:0016779">
    <property type="term" value="F:nucleotidyltransferase activity"/>
    <property type="evidence" value="ECO:0007669"/>
    <property type="project" value="UniProtKB-KW"/>
</dbReference>
<protein>
    <recommendedName>
        <fullName evidence="6">Murine leukemia virus integrase C-terminal domain-containing protein</fullName>
    </recommendedName>
</protein>
<dbReference type="AlphaFoldDB" id="A0AAY4BS69"/>
<sequence>MNLADYMRKMLETQKQSNPDDKLPISQQEPPLVEPGDWVLIKSIKRKHWHSPKWEGPYQVILTTPTAVKIAERGTWIHQSHCKKVISANPADGKGEQKQYNHQFTPNLCNDTYGNTDTLYSYATPTVCVRAN</sequence>
<proteinExistence type="predicted"/>
<dbReference type="Pfam" id="PF18697">
    <property type="entry name" value="MLVIN_C"/>
    <property type="match status" value="1"/>
</dbReference>
<evidence type="ECO:0000256" key="3">
    <source>
        <dbReference type="ARBA" id="ARBA00022722"/>
    </source>
</evidence>
<keyword evidence="2" id="KW-0548">Nucleotidyltransferase</keyword>
<keyword evidence="3" id="KW-0540">Nuclease</keyword>
<keyword evidence="8" id="KW-1185">Reference proteome</keyword>
<dbReference type="InterPro" id="IPR040643">
    <property type="entry name" value="MLVIN_C"/>
</dbReference>
<keyword evidence="1" id="KW-0808">Transferase</keyword>
<keyword evidence="5" id="KW-0378">Hydrolase</keyword>
<evidence type="ECO:0000256" key="1">
    <source>
        <dbReference type="ARBA" id="ARBA00022679"/>
    </source>
</evidence>
<dbReference type="Ensembl" id="ENSDCDT00010029308.1">
    <property type="protein sequence ID" value="ENSDCDP00010023774.1"/>
    <property type="gene ID" value="ENSDCDG00010014999.1"/>
</dbReference>
<evidence type="ECO:0000256" key="2">
    <source>
        <dbReference type="ARBA" id="ARBA00022695"/>
    </source>
</evidence>
<feature type="domain" description="Murine leukemia virus integrase C-terminal" evidence="6">
    <location>
        <begin position="34"/>
        <end position="85"/>
    </location>
</feature>
<evidence type="ECO:0000259" key="6">
    <source>
        <dbReference type="Pfam" id="PF18697"/>
    </source>
</evidence>
<dbReference type="Gene3D" id="2.30.30.850">
    <property type="match status" value="1"/>
</dbReference>
<name>A0AAY4BS69_9TELE</name>
<accession>A0AAY4BS69</accession>
<evidence type="ECO:0000256" key="4">
    <source>
        <dbReference type="ARBA" id="ARBA00022759"/>
    </source>
</evidence>
<dbReference type="GO" id="GO:0004519">
    <property type="term" value="F:endonuclease activity"/>
    <property type="evidence" value="ECO:0007669"/>
    <property type="project" value="UniProtKB-KW"/>
</dbReference>
<dbReference type="GeneTree" id="ENSGT01120000272213"/>
<organism evidence="7 8">
    <name type="scientific">Denticeps clupeoides</name>
    <name type="common">denticle herring</name>
    <dbReference type="NCBI Taxonomy" id="299321"/>
    <lineage>
        <taxon>Eukaryota</taxon>
        <taxon>Metazoa</taxon>
        <taxon>Chordata</taxon>
        <taxon>Craniata</taxon>
        <taxon>Vertebrata</taxon>
        <taxon>Euteleostomi</taxon>
        <taxon>Actinopterygii</taxon>
        <taxon>Neopterygii</taxon>
        <taxon>Teleostei</taxon>
        <taxon>Clupei</taxon>
        <taxon>Clupeiformes</taxon>
        <taxon>Denticipitoidei</taxon>
        <taxon>Denticipitidae</taxon>
        <taxon>Denticeps</taxon>
    </lineage>
</organism>